<proteinExistence type="predicted"/>
<dbReference type="EMBL" id="MN739626">
    <property type="protein sequence ID" value="QHT16486.1"/>
    <property type="molecule type" value="Genomic_DNA"/>
</dbReference>
<dbReference type="AlphaFoldDB" id="A0A6C0DHP4"/>
<keyword evidence="1" id="KW-0812">Transmembrane</keyword>
<feature type="transmembrane region" description="Helical" evidence="1">
    <location>
        <begin position="29"/>
        <end position="47"/>
    </location>
</feature>
<organism evidence="2">
    <name type="scientific">viral metagenome</name>
    <dbReference type="NCBI Taxonomy" id="1070528"/>
    <lineage>
        <taxon>unclassified sequences</taxon>
        <taxon>metagenomes</taxon>
        <taxon>organismal metagenomes</taxon>
    </lineage>
</organism>
<protein>
    <submittedName>
        <fullName evidence="2">Uncharacterized protein</fullName>
    </submittedName>
</protein>
<keyword evidence="1" id="KW-1133">Transmembrane helix</keyword>
<evidence type="ECO:0000256" key="1">
    <source>
        <dbReference type="SAM" id="Phobius"/>
    </source>
</evidence>
<name>A0A6C0DHP4_9ZZZZ</name>
<reference evidence="2" key="1">
    <citation type="journal article" date="2020" name="Nature">
        <title>Giant virus diversity and host interactions through global metagenomics.</title>
        <authorList>
            <person name="Schulz F."/>
            <person name="Roux S."/>
            <person name="Paez-Espino D."/>
            <person name="Jungbluth S."/>
            <person name="Walsh D.A."/>
            <person name="Denef V.J."/>
            <person name="McMahon K.D."/>
            <person name="Konstantinidis K.T."/>
            <person name="Eloe-Fadrosh E.A."/>
            <person name="Kyrpides N.C."/>
            <person name="Woyke T."/>
        </authorList>
    </citation>
    <scope>NUCLEOTIDE SEQUENCE</scope>
    <source>
        <strain evidence="2">GVMAG-M-3300023174-189</strain>
    </source>
</reference>
<accession>A0A6C0DHP4</accession>
<keyword evidence="1" id="KW-0472">Membrane</keyword>
<sequence>MDPTLEMELFEPIGEPLVINGNSDYNSEFQLYLYGMIILIILSRNLCYK</sequence>
<evidence type="ECO:0000313" key="2">
    <source>
        <dbReference type="EMBL" id="QHT16486.1"/>
    </source>
</evidence>